<feature type="transmembrane region" description="Helical" evidence="1">
    <location>
        <begin position="285"/>
        <end position="309"/>
    </location>
</feature>
<accession>A0ABD1BSZ7</accession>
<feature type="transmembrane region" description="Helical" evidence="1">
    <location>
        <begin position="52"/>
        <end position="70"/>
    </location>
</feature>
<name>A0ABD1BSZ7_CARAN</name>
<dbReference type="EMBL" id="JBANAX010000157">
    <property type="protein sequence ID" value="KAL1220309.1"/>
    <property type="molecule type" value="Genomic_DNA"/>
</dbReference>
<proteinExistence type="predicted"/>
<dbReference type="AlphaFoldDB" id="A0ABD1BSZ7"/>
<feature type="transmembrane region" description="Helical" evidence="1">
    <location>
        <begin position="101"/>
        <end position="120"/>
    </location>
</feature>
<feature type="transmembrane region" description="Helical" evidence="1">
    <location>
        <begin position="159"/>
        <end position="183"/>
    </location>
</feature>
<feature type="transmembrane region" description="Helical" evidence="1">
    <location>
        <begin position="126"/>
        <end position="147"/>
    </location>
</feature>
<gene>
    <name evidence="2" type="ORF">V5N11_021072</name>
</gene>
<sequence length="318" mass="36346">MNTEWEMDLDRKQTFFKCTKWQFEDTLDPINCPFHYFCDSHYAGDYNQITDVLVFFFVTVSYLTSLIVVLKKVISRRRKRRREDGDNDNDEDDDDDKAKRYLLPSGPISFPLIILILAKGQRINTLFPISIFGPAILQLVQLSLLIFENNIEKEASNVFFEASTISGIIHASLYLDAVILPYYTGFDALVTSTFSGVCKSCICRKERLIVGGKIVAYRGWSSTTFLVVGVLCLRIICKLCREEAKKKKVLVIKNAVQGLAWIVLIRDCVYLTFNSPVEEPILFRVFVFGSLLLLICVYVITQACCLVSWRQSKKTSDT</sequence>
<dbReference type="Proteomes" id="UP001558713">
    <property type="component" value="Unassembled WGS sequence"/>
</dbReference>
<comment type="caution">
    <text evidence="2">The sequence shown here is derived from an EMBL/GenBank/DDBJ whole genome shotgun (WGS) entry which is preliminary data.</text>
</comment>
<evidence type="ECO:0000313" key="3">
    <source>
        <dbReference type="Proteomes" id="UP001558713"/>
    </source>
</evidence>
<reference evidence="2 3" key="1">
    <citation type="submission" date="2024-04" db="EMBL/GenBank/DDBJ databases">
        <title>Genome assembly C_amara_ONT_v2.</title>
        <authorList>
            <person name="Yant L."/>
            <person name="Moore C."/>
            <person name="Slenker M."/>
        </authorList>
    </citation>
    <scope>NUCLEOTIDE SEQUENCE [LARGE SCALE GENOMIC DNA]</scope>
    <source>
        <tissue evidence="2">Leaf</tissue>
    </source>
</reference>
<feature type="transmembrane region" description="Helical" evidence="1">
    <location>
        <begin position="249"/>
        <end position="273"/>
    </location>
</feature>
<evidence type="ECO:0000256" key="1">
    <source>
        <dbReference type="SAM" id="Phobius"/>
    </source>
</evidence>
<dbReference type="PANTHER" id="PTHR37726:SF1">
    <property type="entry name" value="TRANSMEMBRANE PROTEIN"/>
    <property type="match status" value="1"/>
</dbReference>
<evidence type="ECO:0000313" key="2">
    <source>
        <dbReference type="EMBL" id="KAL1220309.1"/>
    </source>
</evidence>
<feature type="transmembrane region" description="Helical" evidence="1">
    <location>
        <begin position="217"/>
        <end position="237"/>
    </location>
</feature>
<keyword evidence="1" id="KW-1133">Transmembrane helix</keyword>
<dbReference type="PANTHER" id="PTHR37726">
    <property type="entry name" value="TRANSMEMBRANE PROTEIN"/>
    <property type="match status" value="1"/>
</dbReference>
<protein>
    <submittedName>
        <fullName evidence="2">Uncharacterized protein</fullName>
    </submittedName>
</protein>
<keyword evidence="1" id="KW-0812">Transmembrane</keyword>
<keyword evidence="1" id="KW-0472">Membrane</keyword>
<organism evidence="2 3">
    <name type="scientific">Cardamine amara subsp. amara</name>
    <dbReference type="NCBI Taxonomy" id="228776"/>
    <lineage>
        <taxon>Eukaryota</taxon>
        <taxon>Viridiplantae</taxon>
        <taxon>Streptophyta</taxon>
        <taxon>Embryophyta</taxon>
        <taxon>Tracheophyta</taxon>
        <taxon>Spermatophyta</taxon>
        <taxon>Magnoliopsida</taxon>
        <taxon>eudicotyledons</taxon>
        <taxon>Gunneridae</taxon>
        <taxon>Pentapetalae</taxon>
        <taxon>rosids</taxon>
        <taxon>malvids</taxon>
        <taxon>Brassicales</taxon>
        <taxon>Brassicaceae</taxon>
        <taxon>Cardamineae</taxon>
        <taxon>Cardamine</taxon>
    </lineage>
</organism>
<keyword evidence="3" id="KW-1185">Reference proteome</keyword>